<dbReference type="Pfam" id="PF07059">
    <property type="entry name" value="EDR2_C"/>
    <property type="match status" value="1"/>
</dbReference>
<feature type="compositionally biased region" description="Polar residues" evidence="1">
    <location>
        <begin position="772"/>
        <end position="785"/>
    </location>
</feature>
<proteinExistence type="predicted"/>
<dbReference type="GO" id="GO:0006396">
    <property type="term" value="P:RNA processing"/>
    <property type="evidence" value="ECO:0007669"/>
    <property type="project" value="InterPro"/>
</dbReference>
<dbReference type="InParanoid" id="A0A024G3D8"/>
<evidence type="ECO:0000259" key="2">
    <source>
        <dbReference type="PROSITE" id="PS50003"/>
    </source>
</evidence>
<dbReference type="STRING" id="65357.A0A024G3D8"/>
<dbReference type="GO" id="GO:0000178">
    <property type="term" value="C:exosome (RNase complex)"/>
    <property type="evidence" value="ECO:0007669"/>
    <property type="project" value="InterPro"/>
</dbReference>
<dbReference type="SUPFAM" id="SSF55666">
    <property type="entry name" value="Ribonuclease PH domain 2-like"/>
    <property type="match status" value="1"/>
</dbReference>
<dbReference type="InterPro" id="IPR033196">
    <property type="entry name" value="Rrp43"/>
</dbReference>
<gene>
    <name evidence="3" type="ORF">BN9_018560</name>
</gene>
<dbReference type="PANTHER" id="PTHR31558">
    <property type="entry name" value="CW14 PROTEIN"/>
    <property type="match status" value="1"/>
</dbReference>
<organism evidence="3 4">
    <name type="scientific">Albugo candida</name>
    <dbReference type="NCBI Taxonomy" id="65357"/>
    <lineage>
        <taxon>Eukaryota</taxon>
        <taxon>Sar</taxon>
        <taxon>Stramenopiles</taxon>
        <taxon>Oomycota</taxon>
        <taxon>Peronosporomycetes</taxon>
        <taxon>Albuginales</taxon>
        <taxon>Albuginaceae</taxon>
        <taxon>Albugo</taxon>
    </lineage>
</organism>
<dbReference type="InterPro" id="IPR011993">
    <property type="entry name" value="PH-like_dom_sf"/>
</dbReference>
<dbReference type="InterPro" id="IPR015847">
    <property type="entry name" value="ExoRNase_PH_dom2"/>
</dbReference>
<dbReference type="SUPFAM" id="SSF50729">
    <property type="entry name" value="PH domain-like"/>
    <property type="match status" value="1"/>
</dbReference>
<feature type="compositionally biased region" description="Basic residues" evidence="1">
    <location>
        <begin position="578"/>
        <end position="587"/>
    </location>
</feature>
<dbReference type="OrthoDB" id="9970435at2759"/>
<dbReference type="CDD" id="cd11369">
    <property type="entry name" value="RNase_PH_RRP43"/>
    <property type="match status" value="1"/>
</dbReference>
<dbReference type="PANTHER" id="PTHR31558:SF3">
    <property type="entry name" value="CW14 PROTEIN"/>
    <property type="match status" value="1"/>
</dbReference>
<reference evidence="3 4" key="1">
    <citation type="submission" date="2012-05" db="EMBL/GenBank/DDBJ databases">
        <title>Recombination and specialization in a pathogen metapopulation.</title>
        <authorList>
            <person name="Gardiner A."/>
            <person name="Kemen E."/>
            <person name="Schultz-Larsen T."/>
            <person name="MacLean D."/>
            <person name="Van Oosterhout C."/>
            <person name="Jones J.D.G."/>
        </authorList>
    </citation>
    <scope>NUCLEOTIDE SEQUENCE [LARGE SCALE GENOMIC DNA]</scope>
    <source>
        <strain evidence="3 4">Ac Nc2</strain>
    </source>
</reference>
<dbReference type="InterPro" id="IPR009769">
    <property type="entry name" value="EDR2_C"/>
</dbReference>
<evidence type="ECO:0000313" key="4">
    <source>
        <dbReference type="Proteomes" id="UP000053237"/>
    </source>
</evidence>
<dbReference type="SUPFAM" id="SSF54211">
    <property type="entry name" value="Ribosomal protein S5 domain 2-like"/>
    <property type="match status" value="1"/>
</dbReference>
<dbReference type="EMBL" id="CAIX01000014">
    <property type="protein sequence ID" value="CCI41072.1"/>
    <property type="molecule type" value="Genomic_DNA"/>
</dbReference>
<dbReference type="Gene3D" id="2.30.29.30">
    <property type="entry name" value="Pleckstrin-homology domain (PH domain)/Phosphotyrosine-binding domain (PTB)"/>
    <property type="match status" value="1"/>
</dbReference>
<dbReference type="InterPro" id="IPR027408">
    <property type="entry name" value="PNPase/RNase_PH_dom_sf"/>
</dbReference>
<protein>
    <recommendedName>
        <fullName evidence="2">PH domain-containing protein</fullName>
    </recommendedName>
</protein>
<name>A0A024G3D8_9STRA</name>
<sequence length="1369" mass="153515">MTTPTNTIAVSFAPSVYRKLFVEEYITKCLDNKIRTDARSFNSCRTLHLQRNVISSCNSSSLVKLENTSVITGIRLAVGTPAIDTQEQGDIAVQIHLTPLCSTRYNVGRACEEANAVSSHISRIIRRTRMIDLTHLCIEKGKSAWNVMIDVYCVDYDGNILEVSLLSIMAALQTLRLPATLVSEVDHKVEIDPDEESRPLRMQHLLCATSFAIVNDQVLIDPSSEEEGLASSTFNIIHTTDDQLCGVYKPGGTLLSPNILKQCLGKAKIRTNEGVAVENDKQQLIAMKSHVIASKLLRNLLGGTRSFPKRAICDKESIEHAMHWLEESNGDFISREAFICRLLLSLEGSTEDRLHYLFTMFNIMEGAERHEDPTIWKSDFMALLEYLGQIDNVPKVNCMKIARQVANTCTFKQLYNVFEECSLTNSRHLAKSQFIEWIHRYPSTMNFIARHLPPASQTDEDIIHPETHDGRLDHSPTCREGHSTRFASFDFVSGEDSGEDSDELYDSDQISDFDECLESSKIQQMNDPLSVKSNPVIHQRKFVNENRGRIHSMDVPQDAHPQSSKLASGVVKTPTGHNGRRRGKRHAPNMGRFGKAVNGGISRVGNVGRSILHGGKHQTVSSPITTFSGRPSAPELDSVSASLMAGGFFSSDSRSSRYYVCGYLHKISDGKWSKRSWHRRWFVLDRQIGVLSYYRYNPANYMEASPNGNVVQMDDVELGMPPDRQVDQAPGLVTTQPEAGLTHGESTIPGAKDENLNIETEMGSTHEIPVPSNESGGTTVSNISSSGEQYVETRWNDKPQTLLYMNKTHPWFRGEIDLNLESASLLFEKSLARNAPTQYFFQVSSVSLDGIGSKRGVQYKLCADNENDFERWTHALSEAIDRKHVQNKATTPVLSHQQLYRQKLQEAEDFVTKEDHEIDPSITTEILKDDRMGMTSTAVNQEASGKSAVEQELPPRPNHAAVKPVLSLPRINCLPPSTGRTRWKFQVCVVGQKECCIVGFIVNIIAVKCFASENVMSKLLVAAIASLFFVLASYGPMREQIYDFDRHFHVKQRIVSDISNSKKSSESCPNKEICCLHGPSHTNPQHSKIDSTGSFRLDCEAARSRSQRIPLGSSMFHRDALSVSSHCCLPVDAQTFQVRSRDYKKSRRKEASDTALFEYIGADLFRTERKVDRILTHIELPDQSDRLFIINAQLPHYSPTMWGDANADGPGYNLVLYWRIPEKIFSEMLNPTDGYLCLLQRFLTATNEKNAAIIDRFKVIAQVANEQDCGISGVAKRLLHSHNATPVLTRPQHRLYQYEDGNIEMVVDLHTFSYIARRGIHLLLNKTASLVIDIAFVLQGETEEELPERVIGCCRLNGIDIDRALCLAV</sequence>
<evidence type="ECO:0000256" key="1">
    <source>
        <dbReference type="SAM" id="MobiDB-lite"/>
    </source>
</evidence>
<dbReference type="InterPro" id="IPR001247">
    <property type="entry name" value="ExoRNase_PH_dom1"/>
</dbReference>
<feature type="region of interest" description="Disordered" evidence="1">
    <location>
        <begin position="554"/>
        <end position="598"/>
    </location>
</feature>
<dbReference type="InterPro" id="IPR020568">
    <property type="entry name" value="Ribosomal_Su5_D2-typ_SF"/>
</dbReference>
<dbReference type="SMART" id="SM00233">
    <property type="entry name" value="PH"/>
    <property type="match status" value="1"/>
</dbReference>
<dbReference type="PROSITE" id="PS50003">
    <property type="entry name" value="PH_DOMAIN"/>
    <property type="match status" value="1"/>
</dbReference>
<dbReference type="InterPro" id="IPR036345">
    <property type="entry name" value="ExoRNase_PH_dom2_sf"/>
</dbReference>
<dbReference type="InterPro" id="IPR001849">
    <property type="entry name" value="PH_domain"/>
</dbReference>
<evidence type="ECO:0000313" key="3">
    <source>
        <dbReference type="EMBL" id="CCI41072.1"/>
    </source>
</evidence>
<feature type="region of interest" description="Disordered" evidence="1">
    <location>
        <begin position="765"/>
        <end position="785"/>
    </location>
</feature>
<dbReference type="Gene3D" id="3.30.230.70">
    <property type="entry name" value="GHMP Kinase, N-terminal domain"/>
    <property type="match status" value="1"/>
</dbReference>
<keyword evidence="4" id="KW-1185">Reference proteome</keyword>
<accession>A0A024G3D8</accession>
<feature type="domain" description="PH" evidence="2">
    <location>
        <begin position="657"/>
        <end position="881"/>
    </location>
</feature>
<dbReference type="Pfam" id="PF03725">
    <property type="entry name" value="RNase_PH_C"/>
    <property type="match status" value="1"/>
</dbReference>
<comment type="caution">
    <text evidence="3">The sequence shown here is derived from an EMBL/GenBank/DDBJ whole genome shotgun (WGS) entry which is preliminary data.</text>
</comment>
<dbReference type="GO" id="GO:0006401">
    <property type="term" value="P:RNA catabolic process"/>
    <property type="evidence" value="ECO:0007669"/>
    <property type="project" value="InterPro"/>
</dbReference>
<dbReference type="Pfam" id="PF01138">
    <property type="entry name" value="RNase_PH"/>
    <property type="match status" value="1"/>
</dbReference>
<dbReference type="Proteomes" id="UP000053237">
    <property type="component" value="Unassembled WGS sequence"/>
</dbReference>